<accession>A0A9D1SJ02</accession>
<evidence type="ECO:0000256" key="2">
    <source>
        <dbReference type="SAM" id="Phobius"/>
    </source>
</evidence>
<protein>
    <recommendedName>
        <fullName evidence="5">DUF2953 domain-containing protein</fullName>
    </recommendedName>
</protein>
<sequence>MIFLWWAAGAAVLLAAFLAAILCAGFCLQISADPARGCGAATLTVMGVLAARVKLFESDGRLYYAFNGGGLRPLKIKKKGDKNEENGKKGEKEPQKTRGAHKRLKVRSLSVNAAAGIGPAAVTAAGCVFASNALKAAIERYVDAREMKIAVKPDFGSENVKINLRVVAGWGVVIRAMFMLLGSRTKRGEKLGKGEKRYA</sequence>
<feature type="compositionally biased region" description="Basic and acidic residues" evidence="1">
    <location>
        <begin position="81"/>
        <end position="96"/>
    </location>
</feature>
<feature type="region of interest" description="Disordered" evidence="1">
    <location>
        <begin position="77"/>
        <end position="101"/>
    </location>
</feature>
<feature type="transmembrane region" description="Helical" evidence="2">
    <location>
        <begin position="162"/>
        <end position="181"/>
    </location>
</feature>
<evidence type="ECO:0000256" key="1">
    <source>
        <dbReference type="SAM" id="MobiDB-lite"/>
    </source>
</evidence>
<evidence type="ECO:0008006" key="5">
    <source>
        <dbReference type="Google" id="ProtNLM"/>
    </source>
</evidence>
<evidence type="ECO:0000313" key="4">
    <source>
        <dbReference type="Proteomes" id="UP000824145"/>
    </source>
</evidence>
<evidence type="ECO:0000313" key="3">
    <source>
        <dbReference type="EMBL" id="HIU62239.1"/>
    </source>
</evidence>
<name>A0A9D1SJ02_9FIRM</name>
<proteinExistence type="predicted"/>
<dbReference type="EMBL" id="DVNJ01000001">
    <property type="protein sequence ID" value="HIU62239.1"/>
    <property type="molecule type" value="Genomic_DNA"/>
</dbReference>
<gene>
    <name evidence="3" type="ORF">IAB07_00535</name>
</gene>
<comment type="caution">
    <text evidence="3">The sequence shown here is derived from an EMBL/GenBank/DDBJ whole genome shotgun (WGS) entry which is preliminary data.</text>
</comment>
<keyword evidence="2" id="KW-1133">Transmembrane helix</keyword>
<reference evidence="3" key="2">
    <citation type="journal article" date="2021" name="PeerJ">
        <title>Extensive microbial diversity within the chicken gut microbiome revealed by metagenomics and culture.</title>
        <authorList>
            <person name="Gilroy R."/>
            <person name="Ravi A."/>
            <person name="Getino M."/>
            <person name="Pursley I."/>
            <person name="Horton D.L."/>
            <person name="Alikhan N.F."/>
            <person name="Baker D."/>
            <person name="Gharbi K."/>
            <person name="Hall N."/>
            <person name="Watson M."/>
            <person name="Adriaenssens E.M."/>
            <person name="Foster-Nyarko E."/>
            <person name="Jarju S."/>
            <person name="Secka A."/>
            <person name="Antonio M."/>
            <person name="Oren A."/>
            <person name="Chaudhuri R.R."/>
            <person name="La Ragione R."/>
            <person name="Hildebrand F."/>
            <person name="Pallen M.J."/>
        </authorList>
    </citation>
    <scope>NUCLEOTIDE SEQUENCE</scope>
    <source>
        <strain evidence="3">9366</strain>
    </source>
</reference>
<reference evidence="3" key="1">
    <citation type="submission" date="2020-10" db="EMBL/GenBank/DDBJ databases">
        <authorList>
            <person name="Gilroy R."/>
        </authorList>
    </citation>
    <scope>NUCLEOTIDE SEQUENCE</scope>
    <source>
        <strain evidence="3">9366</strain>
    </source>
</reference>
<dbReference type="Proteomes" id="UP000824145">
    <property type="component" value="Unassembled WGS sequence"/>
</dbReference>
<dbReference type="AlphaFoldDB" id="A0A9D1SJ02"/>
<keyword evidence="2" id="KW-0472">Membrane</keyword>
<organism evidence="3 4">
    <name type="scientific">Candidatus Caccalectryoclostridium excrementigallinarum</name>
    <dbReference type="NCBI Taxonomy" id="2840710"/>
    <lineage>
        <taxon>Bacteria</taxon>
        <taxon>Bacillati</taxon>
        <taxon>Bacillota</taxon>
        <taxon>Clostridia</taxon>
        <taxon>Christensenellales</taxon>
        <taxon>Christensenellaceae</taxon>
        <taxon>Christensenellaceae incertae sedis</taxon>
        <taxon>Candidatus Caccalectryoclostridium</taxon>
    </lineage>
</organism>
<keyword evidence="2" id="KW-0812">Transmembrane</keyword>